<evidence type="ECO:0000256" key="3">
    <source>
        <dbReference type="ARBA" id="ARBA00022801"/>
    </source>
</evidence>
<dbReference type="InterPro" id="IPR036034">
    <property type="entry name" value="PDZ_sf"/>
</dbReference>
<feature type="region of interest" description="Disordered" evidence="4">
    <location>
        <begin position="333"/>
        <end position="366"/>
    </location>
</feature>
<proteinExistence type="inferred from homology"/>
<evidence type="ECO:0000313" key="8">
    <source>
        <dbReference type="Proteomes" id="UP000179540"/>
    </source>
</evidence>
<feature type="region of interest" description="Disordered" evidence="4">
    <location>
        <begin position="1"/>
        <end position="103"/>
    </location>
</feature>
<dbReference type="OrthoDB" id="9758917at2"/>
<evidence type="ECO:0000256" key="1">
    <source>
        <dbReference type="ARBA" id="ARBA00010541"/>
    </source>
</evidence>
<evidence type="ECO:0000256" key="2">
    <source>
        <dbReference type="ARBA" id="ARBA00022670"/>
    </source>
</evidence>
<dbReference type="Pfam" id="PF13180">
    <property type="entry name" value="PDZ_2"/>
    <property type="match status" value="1"/>
</dbReference>
<dbReference type="AlphaFoldDB" id="A0A1S2N3K1"/>
<dbReference type="InterPro" id="IPR043504">
    <property type="entry name" value="Peptidase_S1_PA_chymotrypsin"/>
</dbReference>
<dbReference type="Gene3D" id="2.40.10.10">
    <property type="entry name" value="Trypsin-like serine proteases"/>
    <property type="match status" value="2"/>
</dbReference>
<dbReference type="Proteomes" id="UP000179540">
    <property type="component" value="Unassembled WGS sequence"/>
</dbReference>
<feature type="compositionally biased region" description="Low complexity" evidence="4">
    <location>
        <begin position="81"/>
        <end position="103"/>
    </location>
</feature>
<keyword evidence="5" id="KW-1133">Transmembrane helix</keyword>
<feature type="transmembrane region" description="Helical" evidence="5">
    <location>
        <begin position="147"/>
        <end position="170"/>
    </location>
</feature>
<evidence type="ECO:0000256" key="5">
    <source>
        <dbReference type="SAM" id="Phobius"/>
    </source>
</evidence>
<dbReference type="PROSITE" id="PS50106">
    <property type="entry name" value="PDZ"/>
    <property type="match status" value="1"/>
</dbReference>
<comment type="similarity">
    <text evidence="1">Belongs to the peptidase S1C family.</text>
</comment>
<keyword evidence="2" id="KW-0645">Protease</keyword>
<dbReference type="SMART" id="SM00228">
    <property type="entry name" value="PDZ"/>
    <property type="match status" value="1"/>
</dbReference>
<feature type="compositionally biased region" description="Low complexity" evidence="4">
    <location>
        <begin position="541"/>
        <end position="550"/>
    </location>
</feature>
<feature type="compositionally biased region" description="Basic and acidic residues" evidence="4">
    <location>
        <begin position="9"/>
        <end position="19"/>
    </location>
</feature>
<dbReference type="PRINTS" id="PR00834">
    <property type="entry name" value="PROTEASES2C"/>
</dbReference>
<dbReference type="InterPro" id="IPR009003">
    <property type="entry name" value="Peptidase_S1_PA"/>
</dbReference>
<dbReference type="SUPFAM" id="SSF50494">
    <property type="entry name" value="Trypsin-like serine proteases"/>
    <property type="match status" value="1"/>
</dbReference>
<dbReference type="SUPFAM" id="SSF50156">
    <property type="entry name" value="PDZ domain-like"/>
    <property type="match status" value="1"/>
</dbReference>
<reference evidence="7 8" key="1">
    <citation type="submission" date="2016-10" db="EMBL/GenBank/DDBJ databases">
        <title>Draft genome sequence of strain LCT isolated from the Shenzhou X spacecraft of China.</title>
        <authorList>
            <person name="Huang B."/>
        </authorList>
    </citation>
    <scope>NUCLEOTIDE SEQUENCE [LARGE SCALE GENOMIC DNA]</scope>
    <source>
        <strain evidence="7 8">LCT-H5</strain>
    </source>
</reference>
<feature type="domain" description="PDZ" evidence="6">
    <location>
        <begin position="441"/>
        <end position="530"/>
    </location>
</feature>
<accession>A0A1S2N3K1</accession>
<evidence type="ECO:0000256" key="4">
    <source>
        <dbReference type="SAM" id="MobiDB-lite"/>
    </source>
</evidence>
<name>A0A1S2N3K1_9MICC</name>
<comment type="caution">
    <text evidence="7">The sequence shown here is derived from an EMBL/GenBank/DDBJ whole genome shotgun (WGS) entry which is preliminary data.</text>
</comment>
<dbReference type="RefSeq" id="WP_075514344.1">
    <property type="nucleotide sequence ID" value="NZ_MODZ01000003.1"/>
</dbReference>
<dbReference type="PANTHER" id="PTHR43343">
    <property type="entry name" value="PEPTIDASE S12"/>
    <property type="match status" value="1"/>
</dbReference>
<dbReference type="InterPro" id="IPR051201">
    <property type="entry name" value="Chloro_Bact_Ser_Proteases"/>
</dbReference>
<feature type="region of interest" description="Disordered" evidence="4">
    <location>
        <begin position="528"/>
        <end position="550"/>
    </location>
</feature>
<dbReference type="Pfam" id="PF13365">
    <property type="entry name" value="Trypsin_2"/>
    <property type="match status" value="1"/>
</dbReference>
<protein>
    <recommendedName>
        <fullName evidence="6">PDZ domain-containing protein</fullName>
    </recommendedName>
</protein>
<gene>
    <name evidence="7" type="ORF">BK826_03165</name>
</gene>
<keyword evidence="5" id="KW-0472">Membrane</keyword>
<dbReference type="InterPro" id="IPR001940">
    <property type="entry name" value="Peptidase_S1C"/>
</dbReference>
<dbReference type="PANTHER" id="PTHR43343:SF3">
    <property type="entry name" value="PROTEASE DO-LIKE 8, CHLOROPLASTIC"/>
    <property type="match status" value="1"/>
</dbReference>
<dbReference type="GO" id="GO:0006508">
    <property type="term" value="P:proteolysis"/>
    <property type="evidence" value="ECO:0007669"/>
    <property type="project" value="UniProtKB-KW"/>
</dbReference>
<evidence type="ECO:0000259" key="6">
    <source>
        <dbReference type="PROSITE" id="PS50106"/>
    </source>
</evidence>
<sequence length="550" mass="54494">MTTPPQDPHQPDGHEDPTRPHPWAAQEPSTRPIDAGAQRIEGTRPAGTAQEGTRPAGSGQEGTAQESTAAYPTWAGQASGARTQDQAAATAEQPTQAAQTAAQPASYGYGYGEGGYGGGDGGWGAAGQPIYQPASPRRDRRRFGAGTLIAGMAVAALIGGGAAAGTTGLIEANSASTSSSSGSGGTTIVNDHSSVNEVTAAAQKASPSVVTVAVTGSGESGTGSGVILDKQGHILTNTHVVTLDGATANATAEVQLSDGSVRSAQVVGTDPTSDLAVLKIDANGLDLTPATLGDSSKLNVGDTAVAIGSPLGLSGTVTDGIVSNLNRTISVASSAAPEGGDTEDSSQGSPFQFQFPDKNGRTQTTQSNSTISLAVLQTDAAINPGNSGGALVNKDGEVIGINVAIASAGSSSGSESSGSTGNIGVGFSIPVDYAKRVAQEIIDDGHATHGLLGASVASSPADGDKSQIFSDGAVIKRLSSDGPAQQAGLSTGDVITELDGRQITDAESLTASVREAAAGQKVTVKYQRNGSEKTAEVTLGSASDSSSSGR</sequence>
<dbReference type="GO" id="GO:0004252">
    <property type="term" value="F:serine-type endopeptidase activity"/>
    <property type="evidence" value="ECO:0007669"/>
    <property type="project" value="InterPro"/>
</dbReference>
<dbReference type="EMBL" id="MODZ01000003">
    <property type="protein sequence ID" value="OIJ36430.1"/>
    <property type="molecule type" value="Genomic_DNA"/>
</dbReference>
<dbReference type="Gene3D" id="2.30.42.10">
    <property type="match status" value="1"/>
</dbReference>
<evidence type="ECO:0000313" key="7">
    <source>
        <dbReference type="EMBL" id="OIJ36430.1"/>
    </source>
</evidence>
<keyword evidence="3" id="KW-0378">Hydrolase</keyword>
<organism evidence="7 8">
    <name type="scientific">Rothia kristinae</name>
    <dbReference type="NCBI Taxonomy" id="37923"/>
    <lineage>
        <taxon>Bacteria</taxon>
        <taxon>Bacillati</taxon>
        <taxon>Actinomycetota</taxon>
        <taxon>Actinomycetes</taxon>
        <taxon>Micrococcales</taxon>
        <taxon>Micrococcaceae</taxon>
        <taxon>Rothia</taxon>
    </lineage>
</organism>
<feature type="compositionally biased region" description="Polar residues" evidence="4">
    <location>
        <begin position="61"/>
        <end position="70"/>
    </location>
</feature>
<dbReference type="InterPro" id="IPR001478">
    <property type="entry name" value="PDZ"/>
</dbReference>
<keyword evidence="5" id="KW-0812">Transmembrane</keyword>